<keyword evidence="2" id="KW-1185">Reference proteome</keyword>
<sequence length="402" mass="44634">MVAYNAVPPGATLVSARICGPLFRKTTFGGASTPGATMTIQAVLSRSQLKWDTYMFLGNQYVSYSLTDNVIRVGPRGIDAGWPGLRDTQFADAIDAAVPFSYRPDPTRLVPPPEQEYIYIFKGDQYVRYDFQNEQIIYGPLDIGQWWPGMKDAGFDRDIDAAFLDHRDAGMSIFEDTYLFFKGDKYITYDPRADRVSGGPFSIGDKWPGLRAAGFDRDLDAVVYRIIPPVALGGPNKRQCYFVKGDKVLHFDLDEWKPLTDARPIGDLWYGLKGTDYASTKAAPPFPQVKARAEFRFHFNNPGETDPNPYGSISLNLKDGRHFRIWTQQNQGNSTPARSTAAATMNLPFTAADIASVGFWVDEYDLLSGDDFLARSTKDFSGNGSYTVSADDGSVTVDITIT</sequence>
<evidence type="ECO:0008006" key="3">
    <source>
        <dbReference type="Google" id="ProtNLM"/>
    </source>
</evidence>
<name>A0A5Q0HB53_SACSY</name>
<dbReference type="KEGG" id="ssyi:EKG83_41410"/>
<dbReference type="SMART" id="SM00120">
    <property type="entry name" value="HX"/>
    <property type="match status" value="4"/>
</dbReference>
<proteinExistence type="predicted"/>
<accession>A0A5Q0HB53</accession>
<evidence type="ECO:0000313" key="1">
    <source>
        <dbReference type="EMBL" id="QFZ23040.1"/>
    </source>
</evidence>
<dbReference type="InterPro" id="IPR036375">
    <property type="entry name" value="Hemopexin-like_dom_sf"/>
</dbReference>
<dbReference type="Proteomes" id="UP000325787">
    <property type="component" value="Chromosome"/>
</dbReference>
<organism evidence="1 2">
    <name type="scientific">Saccharothrix syringae</name>
    <name type="common">Nocardiopsis syringae</name>
    <dbReference type="NCBI Taxonomy" id="103733"/>
    <lineage>
        <taxon>Bacteria</taxon>
        <taxon>Bacillati</taxon>
        <taxon>Actinomycetota</taxon>
        <taxon>Actinomycetes</taxon>
        <taxon>Pseudonocardiales</taxon>
        <taxon>Pseudonocardiaceae</taxon>
        <taxon>Saccharothrix</taxon>
    </lineage>
</organism>
<gene>
    <name evidence="1" type="ORF">EKG83_41410</name>
</gene>
<dbReference type="Pfam" id="PF00045">
    <property type="entry name" value="Hemopexin"/>
    <property type="match status" value="2"/>
</dbReference>
<reference evidence="2" key="1">
    <citation type="journal article" date="2021" name="Curr. Microbiol.">
        <title>Complete genome of nocamycin-producing strain Saccharothrix syringae NRRL B-16468 reveals the biosynthetic potential for secondary metabolites.</title>
        <authorList>
            <person name="Mo X."/>
            <person name="Yang S."/>
        </authorList>
    </citation>
    <scope>NUCLEOTIDE SEQUENCE [LARGE SCALE GENOMIC DNA]</scope>
    <source>
        <strain evidence="2">ATCC 51364 / DSM 43886 / JCM 6844 / KCTC 9398 / NBRC 14523 / NRRL B-16468 / INA 2240</strain>
    </source>
</reference>
<dbReference type="SUPFAM" id="SSF50923">
    <property type="entry name" value="Hemopexin-like domain"/>
    <property type="match status" value="1"/>
</dbReference>
<dbReference type="EMBL" id="CP034550">
    <property type="protein sequence ID" value="QFZ23040.1"/>
    <property type="molecule type" value="Genomic_DNA"/>
</dbReference>
<dbReference type="Gene3D" id="2.110.10.10">
    <property type="entry name" value="Hemopexin-like domain"/>
    <property type="match status" value="2"/>
</dbReference>
<dbReference type="PROSITE" id="PS51642">
    <property type="entry name" value="HEMOPEXIN_2"/>
    <property type="match status" value="3"/>
</dbReference>
<evidence type="ECO:0000313" key="2">
    <source>
        <dbReference type="Proteomes" id="UP000325787"/>
    </source>
</evidence>
<protein>
    <recommendedName>
        <fullName evidence="3">Hemopexin</fullName>
    </recommendedName>
</protein>
<dbReference type="AlphaFoldDB" id="A0A5Q0HB53"/>
<dbReference type="OrthoDB" id="5088636at2"/>
<dbReference type="InterPro" id="IPR018487">
    <property type="entry name" value="Hemopexin-like_repeat"/>
</dbReference>